<sequence length="247" mass="28246">MSYQQPQVRSIYEKFMSGFTFKQFHINQDSCAMKVGTDGILLGAWADVKHCKNILDMGSGTGLLALMLAQRTKENCQIQAVELDPIAAKQAQENINDSVWKNRIQLIQTDIQHFLKTTEQTFDLIVANPPYFEQGIACKNEGRELARYTKQSHLNWLEWAATRLSENGKISFVLPYEAGKTLIKSTALFCIKQTNVITKVGKTPQRMLLTFAKQPQVLMQDQLVIYDEDNQYTAAFIELTKDFYLKF</sequence>
<accession>A0A2X4UEH2</accession>
<keyword evidence="4 6" id="KW-0949">S-adenosyl-L-methionine</keyword>
<evidence type="ECO:0000256" key="2">
    <source>
        <dbReference type="ARBA" id="ARBA00022603"/>
    </source>
</evidence>
<keyword evidence="3 6" id="KW-0808">Transferase</keyword>
<dbReference type="SUPFAM" id="SSF53335">
    <property type="entry name" value="S-adenosyl-L-methionine-dependent methyltransferases"/>
    <property type="match status" value="1"/>
</dbReference>
<dbReference type="AlphaFoldDB" id="A0A2X4UEH2"/>
<dbReference type="InterPro" id="IPR029063">
    <property type="entry name" value="SAM-dependent_MTases_sf"/>
</dbReference>
<dbReference type="InterPro" id="IPR002052">
    <property type="entry name" value="DNA_methylase_N6_adenine_CS"/>
</dbReference>
<evidence type="ECO:0000256" key="6">
    <source>
        <dbReference type="HAMAP-Rule" id="MF_01872"/>
    </source>
</evidence>
<keyword evidence="2 6" id="KW-0489">Methyltransferase</keyword>
<comment type="similarity">
    <text evidence="6">Belongs to the methyltransferase superfamily. tRNA (adenine-N(6)-)-methyltransferase family.</text>
</comment>
<dbReference type="PROSITE" id="PS00092">
    <property type="entry name" value="N6_MTASE"/>
    <property type="match status" value="1"/>
</dbReference>
<organism evidence="8 9">
    <name type="scientific">Haemophilus haemolyticus</name>
    <dbReference type="NCBI Taxonomy" id="726"/>
    <lineage>
        <taxon>Bacteria</taxon>
        <taxon>Pseudomonadati</taxon>
        <taxon>Pseudomonadota</taxon>
        <taxon>Gammaproteobacteria</taxon>
        <taxon>Pasteurellales</taxon>
        <taxon>Pasteurellaceae</taxon>
        <taxon>Haemophilus</taxon>
    </lineage>
</organism>
<dbReference type="PANTHER" id="PTHR47739">
    <property type="entry name" value="TRNA1(VAL) (ADENINE(37)-N6)-METHYLTRANSFERASE"/>
    <property type="match status" value="1"/>
</dbReference>
<feature type="domain" description="Methyltransferase small" evidence="7">
    <location>
        <begin position="48"/>
        <end position="139"/>
    </location>
</feature>
<dbReference type="Pfam" id="PF05175">
    <property type="entry name" value="MTS"/>
    <property type="match status" value="1"/>
</dbReference>
<dbReference type="GO" id="GO:0003676">
    <property type="term" value="F:nucleic acid binding"/>
    <property type="evidence" value="ECO:0007669"/>
    <property type="project" value="InterPro"/>
</dbReference>
<keyword evidence="1 6" id="KW-0963">Cytoplasm</keyword>
<reference evidence="8 9" key="1">
    <citation type="submission" date="2018-06" db="EMBL/GenBank/DDBJ databases">
        <authorList>
            <consortium name="Pathogen Informatics"/>
            <person name="Doyle S."/>
        </authorList>
    </citation>
    <scope>NUCLEOTIDE SEQUENCE [LARGE SCALE GENOMIC DNA]</scope>
    <source>
        <strain evidence="8 9">NCTC10839</strain>
    </source>
</reference>
<dbReference type="PANTHER" id="PTHR47739:SF1">
    <property type="entry name" value="TRNA1(VAL) (ADENINE(37)-N6)-METHYLTRANSFERASE"/>
    <property type="match status" value="1"/>
</dbReference>
<dbReference type="GO" id="GO:0005737">
    <property type="term" value="C:cytoplasm"/>
    <property type="evidence" value="ECO:0007669"/>
    <property type="project" value="UniProtKB-SubCell"/>
</dbReference>
<dbReference type="InterPro" id="IPR007848">
    <property type="entry name" value="Small_mtfrase_dom"/>
</dbReference>
<evidence type="ECO:0000256" key="5">
    <source>
        <dbReference type="ARBA" id="ARBA00022694"/>
    </source>
</evidence>
<dbReference type="InterPro" id="IPR050210">
    <property type="entry name" value="tRNA_Adenine-N(6)_MTase"/>
</dbReference>
<gene>
    <name evidence="8" type="primary">yfiC</name>
    <name evidence="8" type="ORF">NCTC10839_00185</name>
</gene>
<dbReference type="EMBL" id="LS483458">
    <property type="protein sequence ID" value="SQH96344.1"/>
    <property type="molecule type" value="Genomic_DNA"/>
</dbReference>
<protein>
    <recommendedName>
        <fullName evidence="6">tRNA1(Val) (adenine(37)-N6)-methyltransferase</fullName>
        <ecNumber evidence="6">2.1.1.223</ecNumber>
    </recommendedName>
    <alternativeName>
        <fullName evidence="6">tRNA m6A37 methyltransferase</fullName>
    </alternativeName>
</protein>
<dbReference type="Gene3D" id="3.40.50.150">
    <property type="entry name" value="Vaccinia Virus protein VP39"/>
    <property type="match status" value="1"/>
</dbReference>
<evidence type="ECO:0000256" key="1">
    <source>
        <dbReference type="ARBA" id="ARBA00022490"/>
    </source>
</evidence>
<dbReference type="HAMAP" id="MF_01872">
    <property type="entry name" value="tRNA_methyltr_YfiC"/>
    <property type="match status" value="1"/>
</dbReference>
<name>A0A2X4UEH2_HAEHA</name>
<comment type="subcellular location">
    <subcellularLocation>
        <location evidence="6">Cytoplasm</location>
    </subcellularLocation>
</comment>
<dbReference type="GO" id="GO:0016430">
    <property type="term" value="F:tRNA (adenine-N6)-methyltransferase activity"/>
    <property type="evidence" value="ECO:0007669"/>
    <property type="project" value="UniProtKB-UniRule"/>
</dbReference>
<dbReference type="PRINTS" id="PR00507">
    <property type="entry name" value="N12N6MTFRASE"/>
</dbReference>
<evidence type="ECO:0000313" key="9">
    <source>
        <dbReference type="Proteomes" id="UP000248808"/>
    </source>
</evidence>
<evidence type="ECO:0000256" key="4">
    <source>
        <dbReference type="ARBA" id="ARBA00022691"/>
    </source>
</evidence>
<comment type="function">
    <text evidence="6">Specifically methylates the adenine in position 37 of tRNA(1)(Val) (anticodon cmo5UAC).</text>
</comment>
<evidence type="ECO:0000256" key="3">
    <source>
        <dbReference type="ARBA" id="ARBA00022679"/>
    </source>
</evidence>
<comment type="catalytic activity">
    <reaction evidence="6">
        <text>adenosine(37) in tRNA1(Val) + S-adenosyl-L-methionine = N(6)-methyladenosine(37) in tRNA1(Val) + S-adenosyl-L-homocysteine + H(+)</text>
        <dbReference type="Rhea" id="RHEA:43160"/>
        <dbReference type="Rhea" id="RHEA-COMP:10369"/>
        <dbReference type="Rhea" id="RHEA-COMP:10370"/>
        <dbReference type="ChEBI" id="CHEBI:15378"/>
        <dbReference type="ChEBI" id="CHEBI:57856"/>
        <dbReference type="ChEBI" id="CHEBI:59789"/>
        <dbReference type="ChEBI" id="CHEBI:74411"/>
        <dbReference type="ChEBI" id="CHEBI:74449"/>
        <dbReference type="EC" id="2.1.1.223"/>
    </reaction>
</comment>
<dbReference type="KEGG" id="hhz:NCTC10839_00185"/>
<dbReference type="EC" id="2.1.1.223" evidence="6"/>
<dbReference type="GO" id="GO:0008033">
    <property type="term" value="P:tRNA processing"/>
    <property type="evidence" value="ECO:0007669"/>
    <property type="project" value="UniProtKB-UniRule"/>
</dbReference>
<dbReference type="GO" id="GO:0032259">
    <property type="term" value="P:methylation"/>
    <property type="evidence" value="ECO:0007669"/>
    <property type="project" value="UniProtKB-KW"/>
</dbReference>
<evidence type="ECO:0000259" key="7">
    <source>
        <dbReference type="Pfam" id="PF05175"/>
    </source>
</evidence>
<dbReference type="Proteomes" id="UP000248808">
    <property type="component" value="Chromosome 1"/>
</dbReference>
<keyword evidence="5 6" id="KW-0819">tRNA processing</keyword>
<proteinExistence type="inferred from homology"/>
<evidence type="ECO:0000313" key="8">
    <source>
        <dbReference type="EMBL" id="SQH96344.1"/>
    </source>
</evidence>
<dbReference type="InterPro" id="IPR022882">
    <property type="entry name" value="tRNA_adenine-N6_MeTrfase"/>
</dbReference>
<dbReference type="CDD" id="cd02440">
    <property type="entry name" value="AdoMet_MTases"/>
    <property type="match status" value="1"/>
</dbReference>